<dbReference type="GeneID" id="8682085"/>
<name>D1Z0X0_METPS</name>
<keyword evidence="1" id="KW-0472">Membrane</keyword>
<evidence type="ECO:0000256" key="1">
    <source>
        <dbReference type="SAM" id="Phobius"/>
    </source>
</evidence>
<feature type="transmembrane region" description="Helical" evidence="1">
    <location>
        <begin position="52"/>
        <end position="73"/>
    </location>
</feature>
<reference evidence="2 3" key="2">
    <citation type="journal article" date="2008" name="Int. J. Syst. Evol. Microbiol.">
        <title>Methanocella paludicola gen. nov., sp. nov., a methane-producing archaeon, the first isolate of the lineage 'Rice Cluster I', and proposal of the new archaeal order Methanocellales ord. nov.</title>
        <authorList>
            <person name="Sakai S."/>
            <person name="Imachi H."/>
            <person name="Hanada S."/>
            <person name="Ohashi A."/>
            <person name="Harada H."/>
            <person name="Kamagata Y."/>
        </authorList>
    </citation>
    <scope>NUCLEOTIDE SEQUENCE [LARGE SCALE GENOMIC DNA]</scope>
    <source>
        <strain evidence="3">DSM 17711 / JCM 13418 / NBRC 101707 / SANAE</strain>
    </source>
</reference>
<gene>
    <name evidence="2" type="ordered locus">MCP_2270</name>
</gene>
<dbReference type="AlphaFoldDB" id="D1Z0X0"/>
<keyword evidence="1" id="KW-0812">Transmembrane</keyword>
<dbReference type="KEGG" id="mpd:MCP_2270"/>
<keyword evidence="3" id="KW-1185">Reference proteome</keyword>
<dbReference type="RefSeq" id="WP_012901016.1">
    <property type="nucleotide sequence ID" value="NC_013665.1"/>
</dbReference>
<reference evidence="2 3" key="1">
    <citation type="journal article" date="2007" name="Appl. Environ. Microbiol.">
        <title>Isolation of key methanogens for global methane emission from rice paddy fields: a novel isolate affiliated with the clone cluster rice cluster I.</title>
        <authorList>
            <person name="Sakai S."/>
            <person name="Imachi H."/>
            <person name="Sekiguchi Y."/>
            <person name="Ohashi A."/>
            <person name="Harada H."/>
            <person name="Kamagata Y."/>
        </authorList>
    </citation>
    <scope>NUCLEOTIDE SEQUENCE [LARGE SCALE GENOMIC DNA]</scope>
    <source>
        <strain evidence="3">DSM 17711 / JCM 13418 / NBRC 101707 / SANAE</strain>
    </source>
</reference>
<dbReference type="Proteomes" id="UP000001882">
    <property type="component" value="Chromosome"/>
</dbReference>
<keyword evidence="1" id="KW-1133">Transmembrane helix</keyword>
<protein>
    <submittedName>
        <fullName evidence="2">Uncharacterized protein</fullName>
    </submittedName>
</protein>
<dbReference type="EMBL" id="AP011532">
    <property type="protein sequence ID" value="BAI62342.1"/>
    <property type="molecule type" value="Genomic_DNA"/>
</dbReference>
<evidence type="ECO:0000313" key="3">
    <source>
        <dbReference type="Proteomes" id="UP000001882"/>
    </source>
</evidence>
<dbReference type="eggNOG" id="arCOG13248">
    <property type="taxonomic scope" value="Archaea"/>
</dbReference>
<dbReference type="InParanoid" id="D1Z0X0"/>
<evidence type="ECO:0000313" key="2">
    <source>
        <dbReference type="EMBL" id="BAI62342.1"/>
    </source>
</evidence>
<proteinExistence type="predicted"/>
<organism evidence="2 3">
    <name type="scientific">Methanocella paludicola (strain DSM 17711 / JCM 13418 / NBRC 101707 / SANAE)</name>
    <dbReference type="NCBI Taxonomy" id="304371"/>
    <lineage>
        <taxon>Archaea</taxon>
        <taxon>Methanobacteriati</taxon>
        <taxon>Methanobacteriota</taxon>
        <taxon>Stenosarchaea group</taxon>
        <taxon>Methanomicrobia</taxon>
        <taxon>Methanocellales</taxon>
        <taxon>Methanocellaceae</taxon>
        <taxon>Methanocella</taxon>
    </lineage>
</organism>
<sequence>MLPIPKKAVTEEDVKATEARLAASFNGLKTSITNIPSDMARPITDTVREHPYLTVAAAAAGGFVLYSLLNVLIPRTKVVEREVTVQPHVEVKEQRAPSLASKLLSEAIPFLTPYITGYVQNELSRIISKKSEPSEDVVNVKA</sequence>
<accession>D1Z0X0</accession>
<reference evidence="3" key="3">
    <citation type="journal article" date="2011" name="PLoS ONE">
        <title>Genome sequence of a mesophilic hydrogenotrophic methanogen Methanocella paludicola, the first cultivated representative of the order Methanocellales.</title>
        <authorList>
            <person name="Sakai S."/>
            <person name="Takaki Y."/>
            <person name="Shimamura S."/>
            <person name="Sekine M."/>
            <person name="Tajima T."/>
            <person name="Kosugi H."/>
            <person name="Ichikawa N."/>
            <person name="Tasumi E."/>
            <person name="Hiraki A.T."/>
            <person name="Shimizu A."/>
            <person name="Kato Y."/>
            <person name="Nishiko R."/>
            <person name="Mori K."/>
            <person name="Fujita N."/>
            <person name="Imachi H."/>
            <person name="Takai K."/>
        </authorList>
    </citation>
    <scope>NUCLEOTIDE SEQUENCE [LARGE SCALE GENOMIC DNA]</scope>
    <source>
        <strain evidence="3">DSM 17711 / JCM 13418 / NBRC 101707 / SANAE</strain>
    </source>
</reference>
<dbReference type="STRING" id="304371.MCP_2270"/>